<feature type="region of interest" description="Disordered" evidence="11">
    <location>
        <begin position="149"/>
        <end position="181"/>
    </location>
</feature>
<dbReference type="InterPro" id="IPR001839">
    <property type="entry name" value="TGF-b_C"/>
</dbReference>
<dbReference type="PANTHER" id="PTHR12173:SF1">
    <property type="entry name" value="GLIAL CELL LINE-DERIVED NEUROTROPHIC FACTOR"/>
    <property type="match status" value="1"/>
</dbReference>
<dbReference type="STRING" id="1676925.ENSPKIP00000038726"/>
<dbReference type="GO" id="GO:0043524">
    <property type="term" value="P:negative regulation of neuron apoptotic process"/>
    <property type="evidence" value="ECO:0007669"/>
    <property type="project" value="TreeGrafter"/>
</dbReference>
<evidence type="ECO:0000313" key="13">
    <source>
        <dbReference type="Ensembl" id="ENSPKIP00000038726.1"/>
    </source>
</evidence>
<dbReference type="GO" id="GO:0030116">
    <property type="term" value="F:glial cell-derived neurotrophic factor receptor binding"/>
    <property type="evidence" value="ECO:0007669"/>
    <property type="project" value="InterPro"/>
</dbReference>
<keyword evidence="9" id="KW-0325">Glycoprotein</keyword>
<evidence type="ECO:0000256" key="4">
    <source>
        <dbReference type="ARBA" id="ARBA00022525"/>
    </source>
</evidence>
<dbReference type="GeneTree" id="ENSGT00950000182993"/>
<protein>
    <recommendedName>
        <fullName evidence="3">Glial cell line-derived neurotrophic factor</fullName>
    </recommendedName>
</protein>
<evidence type="ECO:0000256" key="5">
    <source>
        <dbReference type="ARBA" id="ARBA00022685"/>
    </source>
</evidence>
<feature type="compositionally biased region" description="Basic residues" evidence="11">
    <location>
        <begin position="159"/>
        <end position="178"/>
    </location>
</feature>
<dbReference type="GO" id="GO:0030971">
    <property type="term" value="F:receptor tyrosine kinase binding"/>
    <property type="evidence" value="ECO:0007669"/>
    <property type="project" value="InterPro"/>
</dbReference>
<evidence type="ECO:0000256" key="7">
    <source>
        <dbReference type="ARBA" id="ARBA00023030"/>
    </source>
</evidence>
<dbReference type="GO" id="GO:0008083">
    <property type="term" value="F:growth factor activity"/>
    <property type="evidence" value="ECO:0007669"/>
    <property type="project" value="UniProtKB-KW"/>
</dbReference>
<dbReference type="PROSITE" id="PS51362">
    <property type="entry name" value="TGF_BETA_2"/>
    <property type="match status" value="1"/>
</dbReference>
<dbReference type="AlphaFoldDB" id="A0A3B3T8V4"/>
<evidence type="ECO:0000256" key="8">
    <source>
        <dbReference type="ARBA" id="ARBA00023157"/>
    </source>
</evidence>
<keyword evidence="7 10" id="KW-0339">Growth factor</keyword>
<dbReference type="GO" id="GO:0048513">
    <property type="term" value="P:animal organ development"/>
    <property type="evidence" value="ECO:0007669"/>
    <property type="project" value="UniProtKB-ARBA"/>
</dbReference>
<dbReference type="InterPro" id="IPR043401">
    <property type="entry name" value="GDNF_fam"/>
</dbReference>
<keyword evidence="6" id="KW-0732">Signal</keyword>
<dbReference type="OrthoDB" id="9950038at2759"/>
<dbReference type="Gene3D" id="2.10.90.10">
    <property type="entry name" value="Cystine-knot cytokines"/>
    <property type="match status" value="1"/>
</dbReference>
<evidence type="ECO:0000259" key="12">
    <source>
        <dbReference type="PROSITE" id="PS51362"/>
    </source>
</evidence>
<dbReference type="PANTHER" id="PTHR12173">
    <property type="entry name" value="GDNF SUBFAMILY OF TGF-BETA FAMILY"/>
    <property type="match status" value="1"/>
</dbReference>
<keyword evidence="5" id="KW-0165">Cleavage on pair of basic residues</keyword>
<dbReference type="InterPro" id="IPR029034">
    <property type="entry name" value="Cystine-knot_cytokine"/>
</dbReference>
<evidence type="ECO:0000256" key="6">
    <source>
        <dbReference type="ARBA" id="ARBA00022729"/>
    </source>
</evidence>
<reference evidence="13" key="1">
    <citation type="submission" date="2025-08" db="UniProtKB">
        <authorList>
            <consortium name="Ensembl"/>
        </authorList>
    </citation>
    <scope>IDENTIFICATION</scope>
</reference>
<evidence type="ECO:0000256" key="3">
    <source>
        <dbReference type="ARBA" id="ARBA00015922"/>
    </source>
</evidence>
<feature type="domain" description="TGF-beta family profile" evidence="12">
    <location>
        <begin position="173"/>
        <end position="284"/>
    </location>
</feature>
<dbReference type="GO" id="GO:0090190">
    <property type="term" value="P:positive regulation of branching involved in ureteric bud morphogenesis"/>
    <property type="evidence" value="ECO:0007669"/>
    <property type="project" value="TreeGrafter"/>
</dbReference>
<accession>A0A3B3T8V4</accession>
<dbReference type="Proteomes" id="UP000261540">
    <property type="component" value="Unplaced"/>
</dbReference>
<name>A0A3B3T8V4_9TELE</name>
<organism evidence="13 14">
    <name type="scientific">Paramormyrops kingsleyae</name>
    <dbReference type="NCBI Taxonomy" id="1676925"/>
    <lineage>
        <taxon>Eukaryota</taxon>
        <taxon>Metazoa</taxon>
        <taxon>Chordata</taxon>
        <taxon>Craniata</taxon>
        <taxon>Vertebrata</taxon>
        <taxon>Euteleostomi</taxon>
        <taxon>Actinopterygii</taxon>
        <taxon>Neopterygii</taxon>
        <taxon>Teleostei</taxon>
        <taxon>Osteoglossocephala</taxon>
        <taxon>Osteoglossomorpha</taxon>
        <taxon>Osteoglossiformes</taxon>
        <taxon>Mormyridae</taxon>
        <taxon>Paramormyrops</taxon>
    </lineage>
</organism>
<reference evidence="13" key="2">
    <citation type="submission" date="2025-09" db="UniProtKB">
        <authorList>
            <consortium name="Ensembl"/>
        </authorList>
    </citation>
    <scope>IDENTIFICATION</scope>
</reference>
<dbReference type="SUPFAM" id="SSF57501">
    <property type="entry name" value="Cystine-knot cytokines"/>
    <property type="match status" value="1"/>
</dbReference>
<dbReference type="Ensembl" id="ENSPKIT00000019721.1">
    <property type="protein sequence ID" value="ENSPKIP00000038726.1"/>
    <property type="gene ID" value="ENSPKIG00000016387.1"/>
</dbReference>
<comment type="similarity">
    <text evidence="2">Belongs to the TGF-beta family. GDNF subfamily.</text>
</comment>
<dbReference type="GO" id="GO:0005615">
    <property type="term" value="C:extracellular space"/>
    <property type="evidence" value="ECO:0007669"/>
    <property type="project" value="TreeGrafter"/>
</dbReference>
<proteinExistence type="inferred from homology"/>
<dbReference type="FunFam" id="2.10.90.10:FF:000015">
    <property type="entry name" value="Glial cell line-derived neurotrophic factor"/>
    <property type="match status" value="1"/>
</dbReference>
<evidence type="ECO:0000256" key="10">
    <source>
        <dbReference type="RuleBase" id="RU000354"/>
    </source>
</evidence>
<evidence type="ECO:0000256" key="2">
    <source>
        <dbReference type="ARBA" id="ARBA00009832"/>
    </source>
</evidence>
<feature type="region of interest" description="Disordered" evidence="11">
    <location>
        <begin position="95"/>
        <end position="135"/>
    </location>
</feature>
<keyword evidence="8" id="KW-1015">Disulfide bond</keyword>
<evidence type="ECO:0000256" key="11">
    <source>
        <dbReference type="SAM" id="MobiDB-lite"/>
    </source>
</evidence>
<evidence type="ECO:0000256" key="9">
    <source>
        <dbReference type="ARBA" id="ARBA00023180"/>
    </source>
</evidence>
<evidence type="ECO:0000313" key="14">
    <source>
        <dbReference type="Proteomes" id="UP000261540"/>
    </source>
</evidence>
<dbReference type="GO" id="GO:0007422">
    <property type="term" value="P:peripheral nervous system development"/>
    <property type="evidence" value="ECO:0007669"/>
    <property type="project" value="TreeGrafter"/>
</dbReference>
<dbReference type="Pfam" id="PF00019">
    <property type="entry name" value="TGF_beta"/>
    <property type="match status" value="1"/>
</dbReference>
<dbReference type="GO" id="GO:0045595">
    <property type="term" value="P:regulation of cell differentiation"/>
    <property type="evidence" value="ECO:0007669"/>
    <property type="project" value="UniProtKB-ARBA"/>
</dbReference>
<evidence type="ECO:0000256" key="1">
    <source>
        <dbReference type="ARBA" id="ARBA00004613"/>
    </source>
</evidence>
<comment type="subcellular location">
    <subcellularLocation>
        <location evidence="1">Secreted</location>
    </subcellularLocation>
</comment>
<sequence length="284" mass="32225">MYKSTLSNSIFWQGGDPGSAHICPRVRLPDLHLPYGFVQPARPGSLIGIEFKMKLWDLLAMCFLLLSTVSTSPLFQSLRSDKRLRPLAQALSVPPVLLDDEESESTSETQNEASVRLQERSLQNQHGGSSPDPEQLGYVLDFIKATMRRMRRSTDRGRRSSRGQKRGRQKEGRKHRRWGGNGVRGTKNRGCVLKQIHLNVTDLGLGYQTKEELIFKYCSGPCVTSETNYDRILNNLTQNKRLEPHSPPRACCRPVAFDDDLSFLDDNLVYHTLRRHSAKRCACV</sequence>
<keyword evidence="4" id="KW-0964">Secreted</keyword>
<keyword evidence="14" id="KW-1185">Reference proteome</keyword>